<dbReference type="HAMAP" id="MF_04158">
    <property type="entry name" value="Antitermination_lambda"/>
    <property type="match status" value="1"/>
</dbReference>
<dbReference type="EMBL" id="JADVNV010000015">
    <property type="protein sequence ID" value="MBJ9870691.1"/>
    <property type="molecule type" value="Genomic_DNA"/>
</dbReference>
<name>A0AAQ1A4V9_CITKO</name>
<dbReference type="Pfam" id="PF03589">
    <property type="entry name" value="Antiterm"/>
    <property type="match status" value="2"/>
</dbReference>
<evidence type="ECO:0000256" key="2">
    <source>
        <dbReference type="ARBA" id="ARBA00023125"/>
    </source>
</evidence>
<dbReference type="Gene3D" id="1.10.274.110">
    <property type="match status" value="1"/>
</dbReference>
<proteinExistence type="inferred from homology"/>
<evidence type="ECO:0000313" key="4">
    <source>
        <dbReference type="EMBL" id="MBJ9870691.1"/>
    </source>
</evidence>
<dbReference type="Proteomes" id="UP000807555">
    <property type="component" value="Unassembled WGS sequence"/>
</dbReference>
<accession>A0AAQ1A4V9</accession>
<keyword evidence="3" id="KW-0804">Transcription</keyword>
<evidence type="ECO:0000313" key="5">
    <source>
        <dbReference type="EMBL" id="RSC17458.1"/>
    </source>
</evidence>
<dbReference type="AlphaFoldDB" id="A0AAQ1A4V9"/>
<reference evidence="6" key="2">
    <citation type="submission" date="2018-10" db="EMBL/GenBank/DDBJ databases">
        <title>FDA dAtabase for Regulatory Grade micrObial Sequences (FDA-ARGOS): Supporting development and validation of Infectious Disease Dx tests.</title>
        <authorList>
            <person name="Goldberg B."/>
            <person name="Campos J."/>
            <person name="Tallon L."/>
            <person name="Sadzewicz L."/>
            <person name="Zhao X."/>
            <person name="Vavikolanu K."/>
            <person name="Mehta A."/>
            <person name="Aluvathingal J."/>
            <person name="Nadendla S."/>
            <person name="Geyer C."/>
            <person name="Nandy P."/>
            <person name="Yan Y."/>
            <person name="Sichtig H."/>
        </authorList>
    </citation>
    <scope>NUCLEOTIDE SEQUENCE [LARGE SCALE GENOMIC DNA]</scope>
    <source>
        <strain evidence="6">FDAARGOS_526</strain>
    </source>
</reference>
<dbReference type="InterPro" id="IPR038500">
    <property type="entry name" value="Antitermination_sf"/>
</dbReference>
<dbReference type="InterPro" id="IPR003222">
    <property type="entry name" value="Antitermntn"/>
</dbReference>
<gene>
    <name evidence="5" type="ORF">EGS84_11140</name>
    <name evidence="4" type="ORF">I5687_22370</name>
</gene>
<dbReference type="GO" id="GO:0003677">
    <property type="term" value="F:DNA binding"/>
    <property type="evidence" value="ECO:0007669"/>
    <property type="project" value="UniProtKB-KW"/>
</dbReference>
<dbReference type="GO" id="GO:0006355">
    <property type="term" value="P:regulation of DNA-templated transcription"/>
    <property type="evidence" value="ECO:0007669"/>
    <property type="project" value="InterPro"/>
</dbReference>
<keyword evidence="1" id="KW-0805">Transcription regulation</keyword>
<evidence type="ECO:0000256" key="3">
    <source>
        <dbReference type="ARBA" id="ARBA00023163"/>
    </source>
</evidence>
<reference evidence="5" key="1">
    <citation type="submission" date="2018-10" db="EMBL/GenBank/DDBJ databases">
        <title>FDA dAtabase for Regulatory Grade micrObial Sequences (FDA-ARGOS): Supporting development and validation of Infectious Disease Dx tests.</title>
        <authorList>
            <person name="Campos J."/>
            <person name="Goldberg B."/>
            <person name="Tallon L.J."/>
            <person name="Sadzewicz L."/>
            <person name="Zhao X."/>
            <person name="Vavikolanu K."/>
            <person name="Mehta A."/>
            <person name="Aluvathingal J."/>
            <person name="Nadendla S."/>
            <person name="Geyer C."/>
            <person name="Nandy P."/>
            <person name="Yan Y."/>
            <person name="Sichtig H."/>
        </authorList>
    </citation>
    <scope>NUCLEOTIDE SEQUENCE</scope>
    <source>
        <strain evidence="5">FDAARGOS_526</strain>
    </source>
</reference>
<dbReference type="RefSeq" id="WP_058667682.1">
    <property type="nucleotide sequence ID" value="NZ_ABTEQQ020000001.1"/>
</dbReference>
<dbReference type="Proteomes" id="UP000282299">
    <property type="component" value="Unassembled WGS sequence"/>
</dbReference>
<organism evidence="5 6">
    <name type="scientific">Citrobacter koseri</name>
    <name type="common">Citrobacter diversus</name>
    <dbReference type="NCBI Taxonomy" id="545"/>
    <lineage>
        <taxon>Bacteria</taxon>
        <taxon>Pseudomonadati</taxon>
        <taxon>Pseudomonadota</taxon>
        <taxon>Gammaproteobacteria</taxon>
        <taxon>Enterobacterales</taxon>
        <taxon>Enterobacteriaceae</taxon>
        <taxon>Citrobacter</taxon>
    </lineage>
</organism>
<protein>
    <submittedName>
        <fullName evidence="5">Antitermination protein</fullName>
    </submittedName>
</protein>
<sequence length="269" mass="29673">MNLESLPKFYSPKSPKLNDQTPSTSSETLTITDVMAAQGMVQSMAPLGFNLFLAKMGIQAPAPALDGLLNYALALNNPVLKKLSEKARNEILPVLVQFAYADYSRSAASKSICPHCKGSGFIETEVSTKKVQYPDGKPPKWAASTKGLCPSYWEEWKDVAGVEKVKCLHCDGKGLVSTACRGCKGKGTVLDEKRTRLHGVPVMKVCGRCNGNRYSRLPTTLARAQIQRIVPDITDYQWYSGYADVINMLVTKCWQEEAYAEVQLQKVTR</sequence>
<evidence type="ECO:0000313" key="6">
    <source>
        <dbReference type="Proteomes" id="UP000282299"/>
    </source>
</evidence>
<dbReference type="SUPFAM" id="SSF57938">
    <property type="entry name" value="DnaJ/Hsp40 cysteine-rich domain"/>
    <property type="match status" value="1"/>
</dbReference>
<dbReference type="InterPro" id="IPR036410">
    <property type="entry name" value="HSP_DnaJ_Cys-rich_dom_sf"/>
</dbReference>
<dbReference type="EMBL" id="RKIT01000002">
    <property type="protein sequence ID" value="RSC17458.1"/>
    <property type="molecule type" value="Genomic_DNA"/>
</dbReference>
<comment type="caution">
    <text evidence="5">The sequence shown here is derived from an EMBL/GenBank/DDBJ whole genome shotgun (WGS) entry which is preliminary data.</text>
</comment>
<evidence type="ECO:0000256" key="1">
    <source>
        <dbReference type="ARBA" id="ARBA00023015"/>
    </source>
</evidence>
<keyword evidence="2" id="KW-0238">DNA-binding</keyword>
<reference evidence="4" key="3">
    <citation type="submission" date="2020-11" db="EMBL/GenBank/DDBJ databases">
        <title>Enhanced detection system for hospital associated transmission using whole genome sequencing surveillance.</title>
        <authorList>
            <person name="Harrison L.H."/>
            <person name="Van Tyne D."/>
            <person name="Marsh J.W."/>
            <person name="Griffith M.P."/>
            <person name="Snyder D.J."/>
            <person name="Cooper V.S."/>
            <person name="Mustapha M."/>
        </authorList>
    </citation>
    <scope>NUCLEOTIDE SEQUENCE</scope>
    <source>
        <strain evidence="4">CB00014</strain>
    </source>
</reference>